<feature type="transmembrane region" description="Helical" evidence="1">
    <location>
        <begin position="337"/>
        <end position="360"/>
    </location>
</feature>
<dbReference type="Proteomes" id="UP000288805">
    <property type="component" value="Unassembled WGS sequence"/>
</dbReference>
<dbReference type="AlphaFoldDB" id="A0A438JNY8"/>
<proteinExistence type="predicted"/>
<protein>
    <submittedName>
        <fullName evidence="3">Putative ribonuclease H protein</fullName>
    </submittedName>
</protein>
<feature type="transmembrane region" description="Helical" evidence="1">
    <location>
        <begin position="250"/>
        <end position="268"/>
    </location>
</feature>
<feature type="transmembrane region" description="Helical" evidence="1">
    <location>
        <begin position="366"/>
        <end position="388"/>
    </location>
</feature>
<dbReference type="PANTHER" id="PTHR31142:SF4">
    <property type="entry name" value="OS01G0751300 PROTEIN"/>
    <property type="match status" value="1"/>
</dbReference>
<comment type="caution">
    <text evidence="3">The sequence shown here is derived from an EMBL/GenBank/DDBJ whole genome shotgun (WGS) entry which is preliminary data.</text>
</comment>
<gene>
    <name evidence="3" type="primary">VvCHDp000001_191</name>
    <name evidence="3" type="ORF">CK203_018258</name>
</gene>
<reference evidence="3 4" key="1">
    <citation type="journal article" date="2018" name="PLoS Genet.">
        <title>Population sequencing reveals clonal diversity and ancestral inbreeding in the grapevine cultivar Chardonnay.</title>
        <authorList>
            <person name="Roach M.J."/>
            <person name="Johnson D.L."/>
            <person name="Bohlmann J."/>
            <person name="van Vuuren H.J."/>
            <person name="Jones S.J."/>
            <person name="Pretorius I.S."/>
            <person name="Schmidt S.A."/>
            <person name="Borneman A.R."/>
        </authorList>
    </citation>
    <scope>NUCLEOTIDE SEQUENCE [LARGE SCALE GENOMIC DNA]</scope>
    <source>
        <strain evidence="4">cv. Chardonnay</strain>
        <tissue evidence="3">Leaf</tissue>
    </source>
</reference>
<dbReference type="EMBL" id="QGNW01000033">
    <property type="protein sequence ID" value="RVX10673.1"/>
    <property type="molecule type" value="Genomic_DNA"/>
</dbReference>
<dbReference type="InterPro" id="IPR040226">
    <property type="entry name" value="THH1/TOM1/TOM3"/>
</dbReference>
<evidence type="ECO:0000256" key="1">
    <source>
        <dbReference type="SAM" id="Phobius"/>
    </source>
</evidence>
<organism evidence="3 4">
    <name type="scientific">Vitis vinifera</name>
    <name type="common">Grape</name>
    <dbReference type="NCBI Taxonomy" id="29760"/>
    <lineage>
        <taxon>Eukaryota</taxon>
        <taxon>Viridiplantae</taxon>
        <taxon>Streptophyta</taxon>
        <taxon>Embryophyta</taxon>
        <taxon>Tracheophyta</taxon>
        <taxon>Spermatophyta</taxon>
        <taxon>Magnoliopsida</taxon>
        <taxon>eudicotyledons</taxon>
        <taxon>Gunneridae</taxon>
        <taxon>Pentapetalae</taxon>
        <taxon>rosids</taxon>
        <taxon>Vitales</taxon>
        <taxon>Vitaceae</taxon>
        <taxon>Viteae</taxon>
        <taxon>Vitis</taxon>
    </lineage>
</organism>
<feature type="transmembrane region" description="Helical" evidence="1">
    <location>
        <begin position="477"/>
        <end position="498"/>
    </location>
</feature>
<feature type="domain" description="Reverse transcriptase zinc-binding" evidence="2">
    <location>
        <begin position="167"/>
        <end position="251"/>
    </location>
</feature>
<dbReference type="Pfam" id="PF13966">
    <property type="entry name" value="zf-RVT"/>
    <property type="match status" value="1"/>
</dbReference>
<keyword evidence="1" id="KW-0812">Transmembrane</keyword>
<feature type="transmembrane region" description="Helical" evidence="1">
    <location>
        <begin position="443"/>
        <end position="465"/>
    </location>
</feature>
<dbReference type="PANTHER" id="PTHR31142">
    <property type="entry name" value="TOBAMOVIRUS MULTIPLICATION PROTEIN 1-LIKE ISOFORM X1"/>
    <property type="match status" value="1"/>
</dbReference>
<sequence length="502" mass="57987">MPIYYMSMLSMPRKVRLRLERIKRDFLWGGGALERKPHLVRWDLVCLEKCNGGLGVKSLSILNKALLCKWSWRFAIEREAFWNQVIRGKFGEEQGGWSSKEAREGYGVGLWKNLRKEWEVVRSRLFFVVGNGQRDAWVKDVWRCNEGGGSWSPLFSRPFNDWELDEFSVKSLYKSLVSGHPVSFPSSAIWKVSVQPRVSFFGWEATWGKDLTLDQLQKRGWALVNRCYLCHRHEESIDHILLHCEKARTLWALLFSMFGVQWVLPATVKEMLLGWNRTFVGKKRKGVWRASPLCLFWKVWKARNKVAFEEEELSIQRLNSNLDSQWKRKQFMAKIHLIDLGYFLYFVLTLVATCKGWLCWSNSCGFVLMACPKILLLAAFLLLLSFWVDLCHQPDDEDDEDEESSSQEALLEKTLNLPSSSNKNSHRKCCSLRAIHIGSRQKIVILVIVLIFVLMVTFAVLIWIGMGKNLIDSSVVARVYVDLFSIAILLLGGALACYGEKL</sequence>
<name>A0A438JNY8_VITVI</name>
<evidence type="ECO:0000313" key="4">
    <source>
        <dbReference type="Proteomes" id="UP000288805"/>
    </source>
</evidence>
<evidence type="ECO:0000259" key="2">
    <source>
        <dbReference type="Pfam" id="PF13966"/>
    </source>
</evidence>
<keyword evidence="1" id="KW-1133">Transmembrane helix</keyword>
<keyword evidence="1" id="KW-0472">Membrane</keyword>
<dbReference type="InterPro" id="IPR026960">
    <property type="entry name" value="RVT-Znf"/>
</dbReference>
<accession>A0A438JNY8</accession>
<evidence type="ECO:0000313" key="3">
    <source>
        <dbReference type="EMBL" id="RVX10673.1"/>
    </source>
</evidence>